<feature type="domain" description="Peptidase S9 prolyl oligopeptidase catalytic" evidence="3">
    <location>
        <begin position="385"/>
        <end position="590"/>
    </location>
</feature>
<dbReference type="SUPFAM" id="SSF53474">
    <property type="entry name" value="alpha/beta-Hydrolases"/>
    <property type="match status" value="1"/>
</dbReference>
<reference evidence="4" key="1">
    <citation type="submission" date="2024-07" db="EMBL/GenBank/DDBJ databases">
        <title>Halotolerant mesophilic bacterium Ornithinibacillus sp. 4-3, sp. nov., isolated from soil.</title>
        <authorList>
            <person name="Sidarenka A.V."/>
            <person name="Guliayeva D.E."/>
            <person name="Leanovich S.I."/>
            <person name="Hileuskaya K.S."/>
            <person name="Akhremchuk A.E."/>
            <person name="Sikolenko M.A."/>
            <person name="Valentovich L.N."/>
        </authorList>
    </citation>
    <scope>NUCLEOTIDE SEQUENCE</scope>
    <source>
        <strain evidence="4">4-3</strain>
    </source>
</reference>
<dbReference type="GO" id="GO:0006508">
    <property type="term" value="P:proteolysis"/>
    <property type="evidence" value="ECO:0007669"/>
    <property type="project" value="InterPro"/>
</dbReference>
<evidence type="ECO:0000256" key="1">
    <source>
        <dbReference type="ARBA" id="ARBA00022801"/>
    </source>
</evidence>
<keyword evidence="1 4" id="KW-0378">Hydrolase</keyword>
<protein>
    <submittedName>
        <fullName evidence="4">Alpha/beta fold hydrolase</fullName>
    </submittedName>
</protein>
<keyword evidence="2" id="KW-0645">Protease</keyword>
<dbReference type="InterPro" id="IPR011042">
    <property type="entry name" value="6-blade_b-propeller_TolB-like"/>
</dbReference>
<dbReference type="Pfam" id="PF00326">
    <property type="entry name" value="Peptidase_S9"/>
    <property type="match status" value="1"/>
</dbReference>
<proteinExistence type="predicted"/>
<evidence type="ECO:0000259" key="3">
    <source>
        <dbReference type="Pfam" id="PF00326"/>
    </source>
</evidence>
<dbReference type="InterPro" id="IPR029058">
    <property type="entry name" value="AB_hydrolase_fold"/>
</dbReference>
<dbReference type="SUPFAM" id="SSF82171">
    <property type="entry name" value="DPP6 N-terminal domain-like"/>
    <property type="match status" value="1"/>
</dbReference>
<sequence length="592" mass="67605">MDNKILAYMNLNTAYRPRAIPKSGRFTFLSKVSGMPQVWTLDKDNKPIPYAEFDDTVIGVYHSPNGDMSVVGKDNNGNEKVQLYLLLKDGQETETLVESPEHFHDFGGWSPDGKYIAFSSNRRHPGFFDVFIQNVITKEITKVFENDDICSPVTWLPDGEHLLIDIPENSLDQNLFKLNIKTGETIKVGEKDVPARYQSFTFTKDKQAGYVLTDLNEEMMYISKFSLNNLNSFEKVVHVSEWDIEEFKLFSNQQKMVYTINEGGIYKLCIFDLNTQENKEIEGLPKGVIDSIAWVSEDEFVFGVNTPTCPGDIWKYTLSNDQVERLTYISHSEEVTLTEPKICTYRSFDGLEVPYFYYEKKQSENKSALLYVHGGPTVQTRAEYNYYIQYLVDQGFAVAAPNVRGSSGYGRTYMGLDDVRNRMDSVKDLVSLVDDLVKTHKVNPHKVGIMGRSYGGFMVNAAISHYPDLWGAAASIVGISSFKTFMNTTGHWRRKLRGSEYGTIEEDLAFFEEIDPLLHSHKIKAPLLVFHGLNDSRVPVTESIQLVMAMKERRQDVGLTIFENEGHFTEKIENHIKMHGNIVKFMEKHLLD</sequence>
<dbReference type="AlphaFoldDB" id="A0AB39HRQ6"/>
<dbReference type="InterPro" id="IPR001375">
    <property type="entry name" value="Peptidase_S9_cat"/>
</dbReference>
<dbReference type="PANTHER" id="PTHR42776">
    <property type="entry name" value="SERINE PEPTIDASE S9 FAMILY MEMBER"/>
    <property type="match status" value="1"/>
</dbReference>
<evidence type="ECO:0000256" key="2">
    <source>
        <dbReference type="ARBA" id="ARBA00022825"/>
    </source>
</evidence>
<dbReference type="InterPro" id="IPR011659">
    <property type="entry name" value="WD40"/>
</dbReference>
<dbReference type="InterPro" id="IPR002470">
    <property type="entry name" value="Peptidase_S9A"/>
</dbReference>
<dbReference type="EMBL" id="CP162599">
    <property type="protein sequence ID" value="XDK33160.1"/>
    <property type="molecule type" value="Genomic_DNA"/>
</dbReference>
<dbReference type="Gene3D" id="3.40.50.1820">
    <property type="entry name" value="alpha/beta hydrolase"/>
    <property type="match status" value="1"/>
</dbReference>
<dbReference type="GO" id="GO:0004252">
    <property type="term" value="F:serine-type endopeptidase activity"/>
    <property type="evidence" value="ECO:0007669"/>
    <property type="project" value="InterPro"/>
</dbReference>
<organism evidence="4">
    <name type="scientific">Ornithinibacillus sp. 4-3</name>
    <dbReference type="NCBI Taxonomy" id="3231488"/>
    <lineage>
        <taxon>Bacteria</taxon>
        <taxon>Bacillati</taxon>
        <taxon>Bacillota</taxon>
        <taxon>Bacilli</taxon>
        <taxon>Bacillales</taxon>
        <taxon>Bacillaceae</taxon>
        <taxon>Ornithinibacillus</taxon>
    </lineage>
</organism>
<evidence type="ECO:0000313" key="4">
    <source>
        <dbReference type="EMBL" id="XDK33160.1"/>
    </source>
</evidence>
<name>A0AB39HRQ6_9BACI</name>
<dbReference type="PANTHER" id="PTHR42776:SF27">
    <property type="entry name" value="DIPEPTIDYL PEPTIDASE FAMILY MEMBER 6"/>
    <property type="match status" value="1"/>
</dbReference>
<dbReference type="Pfam" id="PF07676">
    <property type="entry name" value="PD40"/>
    <property type="match status" value="1"/>
</dbReference>
<dbReference type="RefSeq" id="WP_368653843.1">
    <property type="nucleotide sequence ID" value="NZ_CP162599.1"/>
</dbReference>
<dbReference type="Gene3D" id="2.120.10.30">
    <property type="entry name" value="TolB, C-terminal domain"/>
    <property type="match status" value="1"/>
</dbReference>
<gene>
    <name evidence="4" type="ORF">AB4Y30_01985</name>
</gene>
<accession>A0AB39HRQ6</accession>
<dbReference type="PRINTS" id="PR00862">
    <property type="entry name" value="PROLIGOPTASE"/>
</dbReference>
<keyword evidence="2" id="KW-0720">Serine protease</keyword>